<proteinExistence type="predicted"/>
<reference evidence="3 4" key="1">
    <citation type="submission" date="2019-05" db="EMBL/GenBank/DDBJ databases">
        <title>Dyadobacter AR-3-8 sp. nov., isolated from arctic soil.</title>
        <authorList>
            <person name="Chaudhary D.K."/>
        </authorList>
    </citation>
    <scope>NUCLEOTIDE SEQUENCE [LARGE SCALE GENOMIC DNA]</scope>
    <source>
        <strain evidence="3 4">AR-3-8</strain>
    </source>
</reference>
<gene>
    <name evidence="3" type="ORF">FDK13_00255</name>
</gene>
<evidence type="ECO:0000259" key="2">
    <source>
        <dbReference type="Pfam" id="PF14129"/>
    </source>
</evidence>
<name>A0A4U6D868_9BACT</name>
<protein>
    <submittedName>
        <fullName evidence="3">DUF4296 domain-containing protein</fullName>
    </submittedName>
</protein>
<keyword evidence="1" id="KW-0732">Signal</keyword>
<keyword evidence="4" id="KW-1185">Reference proteome</keyword>
<evidence type="ECO:0000256" key="1">
    <source>
        <dbReference type="SAM" id="SignalP"/>
    </source>
</evidence>
<organism evidence="3 4">
    <name type="scientific">Dyadobacter frigoris</name>
    <dbReference type="NCBI Taxonomy" id="2576211"/>
    <lineage>
        <taxon>Bacteria</taxon>
        <taxon>Pseudomonadati</taxon>
        <taxon>Bacteroidota</taxon>
        <taxon>Cytophagia</taxon>
        <taxon>Cytophagales</taxon>
        <taxon>Spirosomataceae</taxon>
        <taxon>Dyadobacter</taxon>
    </lineage>
</organism>
<dbReference type="InterPro" id="IPR025381">
    <property type="entry name" value="DUF4296"/>
</dbReference>
<dbReference type="EMBL" id="SZVO01000001">
    <property type="protein sequence ID" value="TKT93680.1"/>
    <property type="molecule type" value="Genomic_DNA"/>
</dbReference>
<sequence length="124" mass="14517">MTRRIINFSFSLILMGSMSIIFAGCNKEETPPDGTLSEEKMADILTDIHIAESRVTRLQLKSLDSSILIFDQLKQGVWKKYKVDTLVYRNSYSFYMTHPQYMTRIYENVAKQIEQREKTKNIKP</sequence>
<feature type="domain" description="DUF4296" evidence="2">
    <location>
        <begin position="32"/>
        <end position="118"/>
    </location>
</feature>
<dbReference type="OrthoDB" id="981921at2"/>
<accession>A0A4U6D868</accession>
<evidence type="ECO:0000313" key="4">
    <source>
        <dbReference type="Proteomes" id="UP000304900"/>
    </source>
</evidence>
<evidence type="ECO:0000313" key="3">
    <source>
        <dbReference type="EMBL" id="TKT93680.1"/>
    </source>
</evidence>
<dbReference type="AlphaFoldDB" id="A0A4U6D868"/>
<dbReference type="PROSITE" id="PS51257">
    <property type="entry name" value="PROKAR_LIPOPROTEIN"/>
    <property type="match status" value="1"/>
</dbReference>
<feature type="signal peptide" evidence="1">
    <location>
        <begin position="1"/>
        <end position="23"/>
    </location>
</feature>
<dbReference type="Pfam" id="PF14129">
    <property type="entry name" value="DUF4296"/>
    <property type="match status" value="1"/>
</dbReference>
<comment type="caution">
    <text evidence="3">The sequence shown here is derived from an EMBL/GenBank/DDBJ whole genome shotgun (WGS) entry which is preliminary data.</text>
</comment>
<feature type="chain" id="PRO_5020980027" evidence="1">
    <location>
        <begin position="24"/>
        <end position="124"/>
    </location>
</feature>
<dbReference type="RefSeq" id="WP_137337974.1">
    <property type="nucleotide sequence ID" value="NZ_BSQH01000001.1"/>
</dbReference>
<dbReference type="Proteomes" id="UP000304900">
    <property type="component" value="Unassembled WGS sequence"/>
</dbReference>